<feature type="transmembrane region" description="Helical" evidence="1">
    <location>
        <begin position="46"/>
        <end position="70"/>
    </location>
</feature>
<organism evidence="2 3">
    <name type="scientific">Photobacterium aphoticum</name>
    <dbReference type="NCBI Taxonomy" id="754436"/>
    <lineage>
        <taxon>Bacteria</taxon>
        <taxon>Pseudomonadati</taxon>
        <taxon>Pseudomonadota</taxon>
        <taxon>Gammaproteobacteria</taxon>
        <taxon>Vibrionales</taxon>
        <taxon>Vibrionaceae</taxon>
        <taxon>Photobacterium</taxon>
    </lineage>
</organism>
<accession>A0A090QLU6</accession>
<dbReference type="Proteomes" id="UP000029227">
    <property type="component" value="Unassembled WGS sequence"/>
</dbReference>
<proteinExistence type="predicted"/>
<evidence type="ECO:0000256" key="1">
    <source>
        <dbReference type="SAM" id="Phobius"/>
    </source>
</evidence>
<evidence type="ECO:0008006" key="4">
    <source>
        <dbReference type="Google" id="ProtNLM"/>
    </source>
</evidence>
<feature type="transmembrane region" description="Helical" evidence="1">
    <location>
        <begin position="12"/>
        <end position="34"/>
    </location>
</feature>
<evidence type="ECO:0000313" key="3">
    <source>
        <dbReference type="Proteomes" id="UP000029227"/>
    </source>
</evidence>
<feature type="transmembrane region" description="Helical" evidence="1">
    <location>
        <begin position="187"/>
        <end position="208"/>
    </location>
</feature>
<keyword evidence="1" id="KW-0472">Membrane</keyword>
<dbReference type="STRING" id="754436.JCM19237_2251"/>
<sequence>MYTEAFFDSLSIYLILGLIFVTILIMFECGYQLAQRFPTKQISGSISPMATGLASLLAFILAITFSMAAVKSGERKQLVLAEANAVGTAILRASLLAEPYRSNSRALLREYVTIRVVEDPEQKKAVLNQVIIDSETLHLKLWNQAIQAHDSTSPELLLLYISALNDVIDIHTERVNKGLRGRIPISIWFTLGLLTFLTVGLNGIQVGAEDKGRALVAALPFALAFSLVLTLIVELDRPERSIIEISQQPLIDLRDSLDKVLYPDQQPLLPQVSKD</sequence>
<name>A0A090QLU6_9GAMM</name>
<keyword evidence="1" id="KW-0812">Transmembrane</keyword>
<keyword evidence="1" id="KW-1133">Transmembrane helix</keyword>
<dbReference type="AlphaFoldDB" id="A0A090QLU6"/>
<dbReference type="InterPro" id="IPR025333">
    <property type="entry name" value="DUF4239"/>
</dbReference>
<comment type="caution">
    <text evidence="2">The sequence shown here is derived from an EMBL/GenBank/DDBJ whole genome shotgun (WGS) entry which is preliminary data.</text>
</comment>
<dbReference type="EMBL" id="BBMN01000003">
    <property type="protein sequence ID" value="GAL04100.1"/>
    <property type="molecule type" value="Genomic_DNA"/>
</dbReference>
<dbReference type="Pfam" id="PF14023">
    <property type="entry name" value="Bestrophin-like"/>
    <property type="match status" value="1"/>
</dbReference>
<reference evidence="2 3" key="1">
    <citation type="journal article" date="2014" name="Genome Announc.">
        <title>Draft Genome Sequences of Two Vibrionaceae Species, Vibrio ponticus C121 and Photobacterium aphoticum C119, Isolated as Coral Reef Microbiota.</title>
        <authorList>
            <person name="Al-saari N."/>
            <person name="Meirelles P.M."/>
            <person name="Mino S."/>
            <person name="Suda W."/>
            <person name="Oshima K."/>
            <person name="Hattori M."/>
            <person name="Ohkuma M."/>
            <person name="Thompson F.L."/>
            <person name="Gomez-Gil B."/>
            <person name="Sawabe T."/>
            <person name="Sawabe T."/>
        </authorList>
    </citation>
    <scope>NUCLEOTIDE SEQUENCE [LARGE SCALE GENOMIC DNA]</scope>
    <source>
        <strain evidence="2 3">JCM 19237</strain>
    </source>
</reference>
<dbReference type="eggNOG" id="ENOG502Z8P1">
    <property type="taxonomic scope" value="Bacteria"/>
</dbReference>
<protein>
    <recommendedName>
        <fullName evidence="4">DUF4239 domain-containing protein</fullName>
    </recommendedName>
</protein>
<evidence type="ECO:0000313" key="2">
    <source>
        <dbReference type="EMBL" id="GAL04100.1"/>
    </source>
</evidence>
<feature type="transmembrane region" description="Helical" evidence="1">
    <location>
        <begin position="214"/>
        <end position="233"/>
    </location>
</feature>
<gene>
    <name evidence="2" type="ORF">JCM19237_2251</name>
</gene>